<dbReference type="PANTHER" id="PTHR11799:SF12">
    <property type="entry name" value="PARAOXONASE-RELATED"/>
    <property type="match status" value="1"/>
</dbReference>
<dbReference type="InterPro" id="IPR011042">
    <property type="entry name" value="6-blade_b-propeller_TolB-like"/>
</dbReference>
<reference evidence="8" key="3">
    <citation type="submission" date="2025-09" db="UniProtKB">
        <authorList>
            <consortium name="Ensembl"/>
        </authorList>
    </citation>
    <scope>IDENTIFICATION</scope>
</reference>
<reference evidence="8" key="2">
    <citation type="submission" date="2025-08" db="UniProtKB">
        <authorList>
            <consortium name="Ensembl"/>
        </authorList>
    </citation>
    <scope>IDENTIFICATION</scope>
</reference>
<dbReference type="InterPro" id="IPR051288">
    <property type="entry name" value="Serum_paraoxonase/arylesterase"/>
</dbReference>
<organism evidence="8 9">
    <name type="scientific">Amphiprion percula</name>
    <name type="common">Orange clownfish</name>
    <name type="synonym">Lutjanus percula</name>
    <dbReference type="NCBI Taxonomy" id="161767"/>
    <lineage>
        <taxon>Eukaryota</taxon>
        <taxon>Metazoa</taxon>
        <taxon>Chordata</taxon>
        <taxon>Craniata</taxon>
        <taxon>Vertebrata</taxon>
        <taxon>Euteleostomi</taxon>
        <taxon>Actinopterygii</taxon>
        <taxon>Neopterygii</taxon>
        <taxon>Teleostei</taxon>
        <taxon>Neoteleostei</taxon>
        <taxon>Acanthomorphata</taxon>
        <taxon>Ovalentaria</taxon>
        <taxon>Pomacentridae</taxon>
        <taxon>Amphiprion</taxon>
    </lineage>
</organism>
<evidence type="ECO:0000256" key="1">
    <source>
        <dbReference type="ARBA" id="ARBA00000368"/>
    </source>
</evidence>
<dbReference type="Proteomes" id="UP000265080">
    <property type="component" value="Chromosome 7"/>
</dbReference>
<dbReference type="OMA" id="VHVMEIA"/>
<dbReference type="AlphaFoldDB" id="A0A3P8T349"/>
<evidence type="ECO:0000256" key="3">
    <source>
        <dbReference type="ARBA" id="ARBA00022801"/>
    </source>
</evidence>
<sequence>HSNHTIIVILSVILYQTVAVGSLTDNIEVDPETGDLWVGCHPNGFKLFFFDPNDPAGSEVVRIQNILSDKPQVTRVYEDDGHVLIGSSVAATYGGKLLIGTVFHKALVCDLK</sequence>
<accession>A0A3P8T349</accession>
<keyword evidence="3 7" id="KW-0378">Hydrolase</keyword>
<reference evidence="8 9" key="1">
    <citation type="submission" date="2018-03" db="EMBL/GenBank/DDBJ databases">
        <title>Finding Nemo's genes: A chromosome-scale reference assembly of the genome of the orange clownfish Amphiprion percula.</title>
        <authorList>
            <person name="Lehmann R."/>
        </authorList>
    </citation>
    <scope>NUCLEOTIDE SEQUENCE</scope>
</reference>
<comment type="similarity">
    <text evidence="2 7">Belongs to the paraoxonase family.</text>
</comment>
<dbReference type="EC" id="3.1.1.2" evidence="7"/>
<dbReference type="PANTHER" id="PTHR11799">
    <property type="entry name" value="PARAOXONASE"/>
    <property type="match status" value="1"/>
</dbReference>
<evidence type="ECO:0000313" key="9">
    <source>
        <dbReference type="Proteomes" id="UP000265080"/>
    </source>
</evidence>
<dbReference type="Gene3D" id="2.120.10.30">
    <property type="entry name" value="TolB, C-terminal domain"/>
    <property type="match status" value="1"/>
</dbReference>
<keyword evidence="7" id="KW-0732">Signal</keyword>
<feature type="signal peptide" evidence="7">
    <location>
        <begin position="1"/>
        <end position="19"/>
    </location>
</feature>
<name>A0A3P8T349_AMPPE</name>
<evidence type="ECO:0000256" key="7">
    <source>
        <dbReference type="RuleBase" id="RU368025"/>
    </source>
</evidence>
<dbReference type="Ensembl" id="ENSAPET00000020125.1">
    <property type="protein sequence ID" value="ENSAPEP00000019595.1"/>
    <property type="gene ID" value="ENSAPEG00000013979.1"/>
</dbReference>
<protein>
    <recommendedName>
        <fullName evidence="7">Paraoxonase</fullName>
        <ecNumber evidence="7">3.1.1.2</ecNumber>
    </recommendedName>
</protein>
<proteinExistence type="inferred from homology"/>
<evidence type="ECO:0000256" key="4">
    <source>
        <dbReference type="ARBA" id="ARBA00023157"/>
    </source>
</evidence>
<evidence type="ECO:0000256" key="2">
    <source>
        <dbReference type="ARBA" id="ARBA00008595"/>
    </source>
</evidence>
<keyword evidence="4 7" id="KW-1015">Disulfide bond</keyword>
<feature type="chain" id="PRO_5029939965" description="Paraoxonase" evidence="7">
    <location>
        <begin position="20"/>
        <end position="112"/>
    </location>
</feature>
<evidence type="ECO:0000256" key="6">
    <source>
        <dbReference type="PIRSR" id="PIRSR602640-2"/>
    </source>
</evidence>
<keyword evidence="6 7" id="KW-0479">Metal-binding</keyword>
<dbReference type="STRING" id="161767.ENSAPEP00000019595"/>
<dbReference type="GO" id="GO:0046872">
    <property type="term" value="F:metal ion binding"/>
    <property type="evidence" value="ECO:0007669"/>
    <property type="project" value="UniProtKB-KW"/>
</dbReference>
<feature type="binding site" evidence="6">
    <location>
        <position position="26"/>
    </location>
    <ligand>
        <name>Ca(2+)</name>
        <dbReference type="ChEBI" id="CHEBI:29108"/>
        <label>1</label>
        <note>catalytic</note>
    </ligand>
</feature>
<feature type="binding site" evidence="6">
    <location>
        <position position="25"/>
    </location>
    <ligand>
        <name>Ca(2+)</name>
        <dbReference type="ChEBI" id="CHEBI:29108"/>
        <label>1</label>
        <note>catalytic</note>
    </ligand>
</feature>
<comment type="cofactor">
    <cofactor evidence="6 7">
        <name>Ca(2+)</name>
        <dbReference type="ChEBI" id="CHEBI:29108"/>
    </cofactor>
    <text evidence="6 7">Binds 2 calcium ions per subunit.</text>
</comment>
<keyword evidence="6 7" id="KW-0106">Calcium</keyword>
<dbReference type="GeneTree" id="ENSGT00390000008932"/>
<keyword evidence="5 7" id="KW-0325">Glycoprotein</keyword>
<comment type="catalytic activity">
    <reaction evidence="1 7">
        <text>a phenyl acetate + H2O = a phenol + acetate + H(+)</text>
        <dbReference type="Rhea" id="RHEA:17309"/>
        <dbReference type="ChEBI" id="CHEBI:15377"/>
        <dbReference type="ChEBI" id="CHEBI:15378"/>
        <dbReference type="ChEBI" id="CHEBI:30089"/>
        <dbReference type="ChEBI" id="CHEBI:33853"/>
        <dbReference type="ChEBI" id="CHEBI:140310"/>
        <dbReference type="EC" id="3.1.1.2"/>
    </reaction>
</comment>
<dbReference type="SUPFAM" id="SSF63829">
    <property type="entry name" value="Calcium-dependent phosphotriesterase"/>
    <property type="match status" value="1"/>
</dbReference>
<keyword evidence="9" id="KW-1185">Reference proteome</keyword>
<evidence type="ECO:0000256" key="5">
    <source>
        <dbReference type="ARBA" id="ARBA00023180"/>
    </source>
</evidence>
<dbReference type="InterPro" id="IPR002640">
    <property type="entry name" value="Arylesterase"/>
</dbReference>
<dbReference type="GO" id="GO:0004064">
    <property type="term" value="F:arylesterase activity"/>
    <property type="evidence" value="ECO:0007669"/>
    <property type="project" value="UniProtKB-UniRule"/>
</dbReference>
<evidence type="ECO:0000313" key="8">
    <source>
        <dbReference type="Ensembl" id="ENSAPEP00000019595.1"/>
    </source>
</evidence>
<dbReference type="PRINTS" id="PR01785">
    <property type="entry name" value="PARAOXONASE"/>
</dbReference>